<dbReference type="RefSeq" id="WP_376954714.1">
    <property type="nucleotide sequence ID" value="NZ_JBHMBH010000031.1"/>
</dbReference>
<evidence type="ECO:0000313" key="2">
    <source>
        <dbReference type="Proteomes" id="UP001589536"/>
    </source>
</evidence>
<dbReference type="InterPro" id="IPR009241">
    <property type="entry name" value="HigB-like"/>
</dbReference>
<keyword evidence="2" id="KW-1185">Reference proteome</keyword>
<proteinExistence type="predicted"/>
<evidence type="ECO:0000313" key="1">
    <source>
        <dbReference type="EMBL" id="MFB9715494.1"/>
    </source>
</evidence>
<accession>A0ABV5UTE7</accession>
<dbReference type="Pfam" id="PF05973">
    <property type="entry name" value="Gp49"/>
    <property type="match status" value="1"/>
</dbReference>
<dbReference type="EMBL" id="JBHMBH010000031">
    <property type="protein sequence ID" value="MFB9715494.1"/>
    <property type="molecule type" value="Genomic_DNA"/>
</dbReference>
<reference evidence="1 2" key="1">
    <citation type="submission" date="2024-09" db="EMBL/GenBank/DDBJ databases">
        <authorList>
            <person name="Sun Q."/>
            <person name="Mori K."/>
        </authorList>
    </citation>
    <scope>NUCLEOTIDE SEQUENCE [LARGE SCALE GENOMIC DNA]</scope>
    <source>
        <strain evidence="1 2">JCM 13519</strain>
    </source>
</reference>
<gene>
    <name evidence="1" type="ORF">ACFFPI_15420</name>
</gene>
<organism evidence="1 2">
    <name type="scientific">Arthrobacter methylotrophus</name>
    <dbReference type="NCBI Taxonomy" id="121291"/>
    <lineage>
        <taxon>Bacteria</taxon>
        <taxon>Bacillati</taxon>
        <taxon>Actinomycetota</taxon>
        <taxon>Actinomycetes</taxon>
        <taxon>Micrococcales</taxon>
        <taxon>Micrococcaceae</taxon>
        <taxon>Arthrobacter</taxon>
    </lineage>
</organism>
<comment type="caution">
    <text evidence="1">The sequence shown here is derived from an EMBL/GenBank/DDBJ whole genome shotgun (WGS) entry which is preliminary data.</text>
</comment>
<protein>
    <submittedName>
        <fullName evidence="1">Type II toxin-antitoxin system RelE/ParE family toxin</fullName>
    </submittedName>
</protein>
<dbReference type="Proteomes" id="UP001589536">
    <property type="component" value="Unassembled WGS sequence"/>
</dbReference>
<name>A0ABV5UTE7_9MICC</name>
<sequence>MESVWNIDVELVEPWLLGLDQDSYEQVIAALELLAERGPQLGRPLVDTVVRSRHKNMKELRPGSSGRSELRILFAFDPERHAILLVAGDKAGNWTKWYKTNIPIADGLFDDHLRILKGGS</sequence>